<keyword evidence="14" id="KW-1185">Reference proteome</keyword>
<feature type="transmembrane region" description="Helical" evidence="11">
    <location>
        <begin position="880"/>
        <end position="902"/>
    </location>
</feature>
<dbReference type="GO" id="GO:0004100">
    <property type="term" value="F:chitin synthase activity"/>
    <property type="evidence" value="ECO:0007669"/>
    <property type="project" value="UniProtKB-EC"/>
</dbReference>
<dbReference type="Pfam" id="PF01644">
    <property type="entry name" value="Chitin_synth_1"/>
    <property type="match status" value="1"/>
</dbReference>
<keyword evidence="7 11" id="KW-1133">Transmembrane helix</keyword>
<dbReference type="Gene3D" id="1.20.58.80">
    <property type="entry name" value="Phosphotransferase system, lactose/cellobiose-type IIA subunit"/>
    <property type="match status" value="1"/>
</dbReference>
<keyword evidence="8 11" id="KW-0472">Membrane</keyword>
<dbReference type="SMART" id="SM00745">
    <property type="entry name" value="MIT"/>
    <property type="match status" value="1"/>
</dbReference>
<dbReference type="GO" id="GO:0071555">
    <property type="term" value="P:cell wall organization"/>
    <property type="evidence" value="ECO:0007669"/>
    <property type="project" value="UniProtKB-KW"/>
</dbReference>
<evidence type="ECO:0000256" key="1">
    <source>
        <dbReference type="ARBA" id="ARBA00004651"/>
    </source>
</evidence>
<comment type="subcellular location">
    <subcellularLocation>
        <location evidence="1">Cell membrane</location>
        <topology evidence="1">Multi-pass membrane protein</topology>
    </subcellularLocation>
</comment>
<dbReference type="AlphaFoldDB" id="A0A6G0XPX2"/>
<feature type="compositionally biased region" description="Polar residues" evidence="10">
    <location>
        <begin position="59"/>
        <end position="73"/>
    </location>
</feature>
<feature type="region of interest" description="Disordered" evidence="10">
    <location>
        <begin position="58"/>
        <end position="78"/>
    </location>
</feature>
<feature type="transmembrane region" description="Helical" evidence="11">
    <location>
        <begin position="664"/>
        <end position="684"/>
    </location>
</feature>
<name>A0A6G0XPX2_9STRA</name>
<dbReference type="GO" id="GO:0006031">
    <property type="term" value="P:chitin biosynthetic process"/>
    <property type="evidence" value="ECO:0007669"/>
    <property type="project" value="TreeGrafter"/>
</dbReference>
<dbReference type="CDD" id="cd04190">
    <property type="entry name" value="Chitin_synth_C"/>
    <property type="match status" value="1"/>
</dbReference>
<keyword evidence="3" id="KW-1003">Cell membrane</keyword>
<evidence type="ECO:0000256" key="10">
    <source>
        <dbReference type="SAM" id="MobiDB-lite"/>
    </source>
</evidence>
<dbReference type="InterPro" id="IPR013616">
    <property type="entry name" value="Chitin_synth_N"/>
</dbReference>
<keyword evidence="4" id="KW-0328">Glycosyltransferase</keyword>
<feature type="compositionally biased region" description="Basic and acidic residues" evidence="10">
    <location>
        <begin position="1"/>
        <end position="15"/>
    </location>
</feature>
<evidence type="ECO:0000256" key="7">
    <source>
        <dbReference type="ARBA" id="ARBA00022989"/>
    </source>
</evidence>
<evidence type="ECO:0000256" key="8">
    <source>
        <dbReference type="ARBA" id="ARBA00023136"/>
    </source>
</evidence>
<dbReference type="SUPFAM" id="SSF53448">
    <property type="entry name" value="Nucleotide-diphospho-sugar transferases"/>
    <property type="match status" value="1"/>
</dbReference>
<evidence type="ECO:0000259" key="12">
    <source>
        <dbReference type="SMART" id="SM00745"/>
    </source>
</evidence>
<dbReference type="GO" id="GO:0005886">
    <property type="term" value="C:plasma membrane"/>
    <property type="evidence" value="ECO:0007669"/>
    <property type="project" value="UniProtKB-SubCell"/>
</dbReference>
<evidence type="ECO:0000256" key="3">
    <source>
        <dbReference type="ARBA" id="ARBA00022475"/>
    </source>
</evidence>
<feature type="transmembrane region" description="Helical" evidence="11">
    <location>
        <begin position="741"/>
        <end position="760"/>
    </location>
</feature>
<feature type="compositionally biased region" description="Polar residues" evidence="10">
    <location>
        <begin position="16"/>
        <end position="26"/>
    </location>
</feature>
<evidence type="ECO:0000256" key="9">
    <source>
        <dbReference type="ARBA" id="ARBA00023316"/>
    </source>
</evidence>
<dbReference type="InterPro" id="IPR029044">
    <property type="entry name" value="Nucleotide-diphossugar_trans"/>
</dbReference>
<organism evidence="13 14">
    <name type="scientific">Aphanomyces euteiches</name>
    <dbReference type="NCBI Taxonomy" id="100861"/>
    <lineage>
        <taxon>Eukaryota</taxon>
        <taxon>Sar</taxon>
        <taxon>Stramenopiles</taxon>
        <taxon>Oomycota</taxon>
        <taxon>Saprolegniomycetes</taxon>
        <taxon>Saprolegniales</taxon>
        <taxon>Verrucalvaceae</taxon>
        <taxon>Aphanomyces</taxon>
    </lineage>
</organism>
<evidence type="ECO:0000256" key="4">
    <source>
        <dbReference type="ARBA" id="ARBA00022676"/>
    </source>
</evidence>
<keyword evidence="5" id="KW-0808">Transferase</keyword>
<evidence type="ECO:0000256" key="2">
    <source>
        <dbReference type="ARBA" id="ARBA00012543"/>
    </source>
</evidence>
<gene>
    <name evidence="13" type="ORF">Ae201684_002593</name>
</gene>
<feature type="domain" description="MIT" evidence="12">
    <location>
        <begin position="145"/>
        <end position="223"/>
    </location>
</feature>
<dbReference type="Pfam" id="PF04212">
    <property type="entry name" value="MIT"/>
    <property type="match status" value="1"/>
</dbReference>
<feature type="transmembrane region" description="Helical" evidence="11">
    <location>
        <begin position="766"/>
        <end position="789"/>
    </location>
</feature>
<dbReference type="EC" id="2.4.1.16" evidence="2"/>
<keyword evidence="9" id="KW-0961">Cell wall biogenesis/degradation</keyword>
<keyword evidence="6 11" id="KW-0812">Transmembrane</keyword>
<feature type="transmembrane region" description="Helical" evidence="11">
    <location>
        <begin position="696"/>
        <end position="720"/>
    </location>
</feature>
<feature type="transmembrane region" description="Helical" evidence="11">
    <location>
        <begin position="629"/>
        <end position="652"/>
    </location>
</feature>
<evidence type="ECO:0000313" key="13">
    <source>
        <dbReference type="EMBL" id="KAF0742498.1"/>
    </source>
</evidence>
<dbReference type="VEuPathDB" id="FungiDB:AeMF1_012300"/>
<evidence type="ECO:0000256" key="6">
    <source>
        <dbReference type="ARBA" id="ARBA00022692"/>
    </source>
</evidence>
<comment type="caution">
    <text evidence="13">The sequence shown here is derived from an EMBL/GenBank/DDBJ whole genome shotgun (WGS) entry which is preliminary data.</text>
</comment>
<protein>
    <recommendedName>
        <fullName evidence="2">chitin synthase</fullName>
        <ecNumber evidence="2">2.4.1.16</ecNumber>
    </recommendedName>
</protein>
<dbReference type="Proteomes" id="UP000481153">
    <property type="component" value="Unassembled WGS sequence"/>
</dbReference>
<dbReference type="Pfam" id="PF08407">
    <property type="entry name" value="Chitin_synth_1N"/>
    <property type="match status" value="1"/>
</dbReference>
<dbReference type="InterPro" id="IPR036181">
    <property type="entry name" value="MIT_dom_sf"/>
</dbReference>
<reference evidence="13 14" key="1">
    <citation type="submission" date="2019-07" db="EMBL/GenBank/DDBJ databases">
        <title>Genomics analysis of Aphanomyces spp. identifies a new class of oomycete effector associated with host adaptation.</title>
        <authorList>
            <person name="Gaulin E."/>
        </authorList>
    </citation>
    <scope>NUCLEOTIDE SEQUENCE [LARGE SCALE GENOMIC DNA]</scope>
    <source>
        <strain evidence="13 14">ATCC 201684</strain>
    </source>
</reference>
<dbReference type="EMBL" id="VJMJ01000027">
    <property type="protein sequence ID" value="KAF0742498.1"/>
    <property type="molecule type" value="Genomic_DNA"/>
</dbReference>
<feature type="region of interest" description="Disordered" evidence="10">
    <location>
        <begin position="1"/>
        <end position="42"/>
    </location>
</feature>
<feature type="transmembrane region" description="Helical" evidence="11">
    <location>
        <begin position="854"/>
        <end position="874"/>
    </location>
</feature>
<dbReference type="InterPro" id="IPR004835">
    <property type="entry name" value="Chitin_synth"/>
</dbReference>
<evidence type="ECO:0000313" key="14">
    <source>
        <dbReference type="Proteomes" id="UP000481153"/>
    </source>
</evidence>
<accession>A0A6G0XPX2</accession>
<dbReference type="PANTHER" id="PTHR22914">
    <property type="entry name" value="CHITIN SYNTHASE"/>
    <property type="match status" value="1"/>
</dbReference>
<dbReference type="InterPro" id="IPR007330">
    <property type="entry name" value="MIT_dom"/>
</dbReference>
<evidence type="ECO:0000256" key="5">
    <source>
        <dbReference type="ARBA" id="ARBA00022679"/>
    </source>
</evidence>
<evidence type="ECO:0000256" key="11">
    <source>
        <dbReference type="SAM" id="Phobius"/>
    </source>
</evidence>
<dbReference type="SUPFAM" id="SSF116846">
    <property type="entry name" value="MIT domain"/>
    <property type="match status" value="1"/>
</dbReference>
<dbReference type="PANTHER" id="PTHR22914:SF9">
    <property type="entry name" value="CHITIN SYNTHASE 1"/>
    <property type="match status" value="1"/>
</dbReference>
<proteinExistence type="predicted"/>
<sequence>MSKNVDFEARLRALRESNNAQAALDNTPQPPPPTSNTGTAQPPRTLFAQESLEFGGTYVNASPMGSESETSFQVPMWRDTKDTTNSYLDELLENGGDEPIPPTSALLNMAKNVQERQQSFREANLLRRKSSVLPLPSTVEELLDGGVSYEGAFRLVQLAVQMEADGNPSAAIQLYIDAGKMLVEVGKRELDPLLQKGIRQKAHEMLQRAEELDKWMNDVAEEARRAALPPALRIARTNVPLVEQSWKGRTPPHNDADEFKSMRYTAVATKDPIHFSDDKYVLRVHQLQRNIKVFITVTMYNEHGDELKGTLTGLAKGLRYMCKEYGVDYWKHVAVAVVSDGRTKASPSCLEYLNGLGSFDEEIMTVTSLGVDTLMHLFESTVQLPENPTFESFYPPLQLIYALKEHNGGKLNSHLWFFNAFSEQLNPTYTVLVDVGTIPAESSVYRLIRSMERNYQIGGVAGEIAVDKPNFFNPVIASQHFEYKISNIMDKSLESVFGFISVLPGAFSAYRYEAIRAVKGVGPLPEYFKSLTSTTKELGPFQGNMYLAEDRILCFELLAREGRQWTMHYVKDAIARTDVPETLVDLIKQRRRWLNGSFFAGLFAIGHFGRVWSKSAHTLPRKLVFSFQFFYLALQNLLSWFLISNLFLTFYFVLTLAMYENAEFFLQVILSVYLAIVGGLIIFALGNKPEPRTANFYFFCCLFMGLVMTVVTGLSFYGLVAKGVTATDPRQGLKTCSVSKFELTGGVVSSLGLIFISAFLHGEFSILLSFVQYYFMLPTFVNILGIYAYSNLHDLSWGTKGLESGGGHGPAKAAGGNVKDAVAQQKKLEAARAAAAKEKEDVDNSFRAFRSTLLLSWLVSNGVWMYVIMATVASSCYLKGLSYTVAFFNIIRFLGAVVFLVLRICRRFGIRGCIQGATHDTYDRQLPPEWQAHRTGQAARFRAQDGGQSPVNGHYNLV</sequence>